<feature type="transmembrane region" description="Helical" evidence="6">
    <location>
        <begin position="28"/>
        <end position="52"/>
    </location>
</feature>
<evidence type="ECO:0000256" key="4">
    <source>
        <dbReference type="ARBA" id="ARBA00023136"/>
    </source>
</evidence>
<feature type="compositionally biased region" description="Basic and acidic residues" evidence="5">
    <location>
        <begin position="231"/>
        <end position="252"/>
    </location>
</feature>
<reference evidence="7 8" key="1">
    <citation type="submission" date="2019-02" db="EMBL/GenBank/DDBJ databases">
        <title>Deep-cultivation of Planctomycetes and their phenomic and genomic characterization uncovers novel biology.</title>
        <authorList>
            <person name="Wiegand S."/>
            <person name="Jogler M."/>
            <person name="Boedeker C."/>
            <person name="Pinto D."/>
            <person name="Vollmers J."/>
            <person name="Rivas-Marin E."/>
            <person name="Kohn T."/>
            <person name="Peeters S.H."/>
            <person name="Heuer A."/>
            <person name="Rast P."/>
            <person name="Oberbeckmann S."/>
            <person name="Bunk B."/>
            <person name="Jeske O."/>
            <person name="Meyerdierks A."/>
            <person name="Storesund J.E."/>
            <person name="Kallscheuer N."/>
            <person name="Luecker S."/>
            <person name="Lage O.M."/>
            <person name="Pohl T."/>
            <person name="Merkel B.J."/>
            <person name="Hornburger P."/>
            <person name="Mueller R.-W."/>
            <person name="Bruemmer F."/>
            <person name="Labrenz M."/>
            <person name="Spormann A.M."/>
            <person name="Op Den Camp H."/>
            <person name="Overmann J."/>
            <person name="Amann R."/>
            <person name="Jetten M.S.M."/>
            <person name="Mascher T."/>
            <person name="Medema M.H."/>
            <person name="Devos D.P."/>
            <person name="Kaster A.-K."/>
            <person name="Ovreas L."/>
            <person name="Rohde M."/>
            <person name="Galperin M.Y."/>
            <person name="Jogler C."/>
        </authorList>
    </citation>
    <scope>NUCLEOTIDE SEQUENCE [LARGE SCALE GENOMIC DNA]</scope>
    <source>
        <strain evidence="7 8">CA54</strain>
    </source>
</reference>
<evidence type="ECO:0000256" key="6">
    <source>
        <dbReference type="SAM" id="Phobius"/>
    </source>
</evidence>
<proteinExistence type="predicted"/>
<feature type="compositionally biased region" description="Basic and acidic residues" evidence="5">
    <location>
        <begin position="172"/>
        <end position="198"/>
    </location>
</feature>
<feature type="transmembrane region" description="Helical" evidence="6">
    <location>
        <begin position="100"/>
        <end position="121"/>
    </location>
</feature>
<evidence type="ECO:0000256" key="5">
    <source>
        <dbReference type="SAM" id="MobiDB-lite"/>
    </source>
</evidence>
<dbReference type="GO" id="GO:0016020">
    <property type="term" value="C:membrane"/>
    <property type="evidence" value="ECO:0007669"/>
    <property type="project" value="UniProtKB-SubCell"/>
</dbReference>
<comment type="subcellular location">
    <subcellularLocation>
        <location evidence="1">Membrane</location>
        <topology evidence="1">Multi-pass membrane protein</topology>
    </subcellularLocation>
</comment>
<dbReference type="EMBL" id="SJPP01000002">
    <property type="protein sequence ID" value="TWU08867.1"/>
    <property type="molecule type" value="Genomic_DNA"/>
</dbReference>
<dbReference type="PANTHER" id="PTHR37306">
    <property type="entry name" value="COLICIN V PRODUCTION PROTEIN"/>
    <property type="match status" value="1"/>
</dbReference>
<keyword evidence="2 6" id="KW-0812">Transmembrane</keyword>
<feature type="region of interest" description="Disordered" evidence="5">
    <location>
        <begin position="172"/>
        <end position="252"/>
    </location>
</feature>
<protein>
    <submittedName>
        <fullName evidence="7">Colicin V production protein</fullName>
    </submittedName>
</protein>
<dbReference type="RefSeq" id="WP_197532624.1">
    <property type="nucleotide sequence ID" value="NZ_SJPP01000002.1"/>
</dbReference>
<dbReference type="AlphaFoldDB" id="A0A5C6BAX3"/>
<accession>A0A5C6BAX3</accession>
<name>A0A5C6BAX3_9PLAN</name>
<gene>
    <name evidence="7" type="ORF">CA54_41050</name>
</gene>
<dbReference type="Proteomes" id="UP000320735">
    <property type="component" value="Unassembled WGS sequence"/>
</dbReference>
<evidence type="ECO:0000313" key="7">
    <source>
        <dbReference type="EMBL" id="TWU08867.1"/>
    </source>
</evidence>
<evidence type="ECO:0000256" key="2">
    <source>
        <dbReference type="ARBA" id="ARBA00022692"/>
    </source>
</evidence>
<keyword evidence="3 6" id="KW-1133">Transmembrane helix</keyword>
<evidence type="ECO:0000256" key="3">
    <source>
        <dbReference type="ARBA" id="ARBA00022989"/>
    </source>
</evidence>
<keyword evidence="8" id="KW-1185">Reference proteome</keyword>
<feature type="transmembrane region" description="Helical" evidence="6">
    <location>
        <begin position="6"/>
        <end position="21"/>
    </location>
</feature>
<feature type="transmembrane region" description="Helical" evidence="6">
    <location>
        <begin position="58"/>
        <end position="79"/>
    </location>
</feature>
<comment type="caution">
    <text evidence="7">The sequence shown here is derived from an EMBL/GenBank/DDBJ whole genome shotgun (WGS) entry which is preliminary data.</text>
</comment>
<sequence>MEIFDGIVLVVLIAAIVQGRFKGMAWQLAPIGALVLGYLVAFPMAGSLAPWFGDSAPMNHLLALLVLYLAVALGVYLLARSLKEYIVKFKLEEYDKHLGAIFGGVKGVMFCLAIIFFSVAISAQAREYIAKTHSGYAAAYIMDALHPAMPDELHEVLEEHIHALDMDDMDLKHRHEDDPTSTHEQHEQHEQIATKPDDELLLPPLPAELPPLPSQEDRYNNHQTGDNGEPPQRHSETGDEVSRTSPSRQERVVDGVLKVLDLFTDN</sequence>
<evidence type="ECO:0000313" key="8">
    <source>
        <dbReference type="Proteomes" id="UP000320735"/>
    </source>
</evidence>
<dbReference type="InterPro" id="IPR003825">
    <property type="entry name" value="Colicin-V_CvpA"/>
</dbReference>
<feature type="compositionally biased region" description="Pro residues" evidence="5">
    <location>
        <begin position="203"/>
        <end position="213"/>
    </location>
</feature>
<organism evidence="7 8">
    <name type="scientific">Symmachiella macrocystis</name>
    <dbReference type="NCBI Taxonomy" id="2527985"/>
    <lineage>
        <taxon>Bacteria</taxon>
        <taxon>Pseudomonadati</taxon>
        <taxon>Planctomycetota</taxon>
        <taxon>Planctomycetia</taxon>
        <taxon>Planctomycetales</taxon>
        <taxon>Planctomycetaceae</taxon>
        <taxon>Symmachiella</taxon>
    </lineage>
</organism>
<dbReference type="Pfam" id="PF02674">
    <property type="entry name" value="Colicin_V"/>
    <property type="match status" value="1"/>
</dbReference>
<evidence type="ECO:0000256" key="1">
    <source>
        <dbReference type="ARBA" id="ARBA00004141"/>
    </source>
</evidence>
<dbReference type="PANTHER" id="PTHR37306:SF1">
    <property type="entry name" value="COLICIN V PRODUCTION PROTEIN"/>
    <property type="match status" value="1"/>
</dbReference>
<dbReference type="GO" id="GO:0009403">
    <property type="term" value="P:toxin biosynthetic process"/>
    <property type="evidence" value="ECO:0007669"/>
    <property type="project" value="InterPro"/>
</dbReference>
<keyword evidence="4 6" id="KW-0472">Membrane</keyword>